<dbReference type="STRING" id="1168035.SAMN05444280_12518"/>
<dbReference type="EMBL" id="FQZE01000025">
    <property type="protein sequence ID" value="SHJ64564.1"/>
    <property type="molecule type" value="Genomic_DNA"/>
</dbReference>
<dbReference type="Pfam" id="PF22570">
    <property type="entry name" value="LiaF-TM"/>
    <property type="match status" value="1"/>
</dbReference>
<dbReference type="RefSeq" id="WP_139279608.1">
    <property type="nucleotide sequence ID" value="NZ_FQZE01000025.1"/>
</dbReference>
<feature type="transmembrane region" description="Helical" evidence="1">
    <location>
        <begin position="52"/>
        <end position="75"/>
    </location>
</feature>
<dbReference type="AlphaFoldDB" id="A0A1M6L0A1"/>
<keyword evidence="1" id="KW-0812">Transmembrane</keyword>
<dbReference type="OrthoDB" id="9885741at2"/>
<protein>
    <recommendedName>
        <fullName evidence="2">LiaF transmembrane domain-containing protein</fullName>
    </recommendedName>
</protein>
<gene>
    <name evidence="3" type="ORF">SAMN05444280_12518</name>
</gene>
<keyword evidence="4" id="KW-1185">Reference proteome</keyword>
<evidence type="ECO:0000313" key="3">
    <source>
        <dbReference type="EMBL" id="SHJ64564.1"/>
    </source>
</evidence>
<evidence type="ECO:0000313" key="4">
    <source>
        <dbReference type="Proteomes" id="UP000184050"/>
    </source>
</evidence>
<dbReference type="InterPro" id="IPR054331">
    <property type="entry name" value="LiaF_TM"/>
</dbReference>
<accession>A0A1M6L0A1</accession>
<feature type="domain" description="LiaF transmembrane" evidence="2">
    <location>
        <begin position="15"/>
        <end position="123"/>
    </location>
</feature>
<keyword evidence="1" id="KW-0472">Membrane</keyword>
<dbReference type="Proteomes" id="UP000184050">
    <property type="component" value="Unassembled WGS sequence"/>
</dbReference>
<feature type="transmembrane region" description="Helical" evidence="1">
    <location>
        <begin position="105"/>
        <end position="124"/>
    </location>
</feature>
<feature type="transmembrane region" description="Helical" evidence="1">
    <location>
        <begin position="82"/>
        <end position="99"/>
    </location>
</feature>
<evidence type="ECO:0000259" key="2">
    <source>
        <dbReference type="Pfam" id="PF22570"/>
    </source>
</evidence>
<organism evidence="3 4">
    <name type="scientific">Tangfeifania diversioriginum</name>
    <dbReference type="NCBI Taxonomy" id="1168035"/>
    <lineage>
        <taxon>Bacteria</taxon>
        <taxon>Pseudomonadati</taxon>
        <taxon>Bacteroidota</taxon>
        <taxon>Bacteroidia</taxon>
        <taxon>Marinilabiliales</taxon>
        <taxon>Prolixibacteraceae</taxon>
        <taxon>Tangfeifania</taxon>
    </lineage>
</organism>
<sequence>MEKEATQKANSRIVLAFVLIAVGVLWMLKRLGIHFEFPVIHLNHLFMPVRHLFNGLGQFIFSWQVVLILVGLILMAGKRSSGIVLIIVGGIFLLPKILLFPPFSITYVLPVVLIGAGVVMIARYV</sequence>
<proteinExistence type="predicted"/>
<reference evidence="3 4" key="1">
    <citation type="submission" date="2016-11" db="EMBL/GenBank/DDBJ databases">
        <authorList>
            <person name="Jaros S."/>
            <person name="Januszkiewicz K."/>
            <person name="Wedrychowicz H."/>
        </authorList>
    </citation>
    <scope>NUCLEOTIDE SEQUENCE [LARGE SCALE GENOMIC DNA]</scope>
    <source>
        <strain evidence="3 4">DSM 27063</strain>
    </source>
</reference>
<feature type="transmembrane region" description="Helical" evidence="1">
    <location>
        <begin position="12"/>
        <end position="32"/>
    </location>
</feature>
<keyword evidence="1" id="KW-1133">Transmembrane helix</keyword>
<name>A0A1M6L0A1_9BACT</name>
<evidence type="ECO:0000256" key="1">
    <source>
        <dbReference type="SAM" id="Phobius"/>
    </source>
</evidence>